<dbReference type="InterPro" id="IPR052992">
    <property type="entry name" value="SDR_member_12"/>
</dbReference>
<dbReference type="PANTHER" id="PTHR44656">
    <property type="entry name" value="DEHYDROGENASE/REDUCTASE SDR FAMILY MEMBER 12"/>
    <property type="match status" value="1"/>
</dbReference>
<keyword evidence="2" id="KW-1185">Reference proteome</keyword>
<sequence length="320" mass="35869">MSFFRNAVWFCKGLGEYTQSGYLAAAKHFKPEDLDVNCQGKSYMITGANSGIGKQAALEIAKRGGTIHMVCRNPTAAEEAKTQLMTESKNDDIHVHILDMSEPRDILRFAAEFTQRFSSLNVLVNNAGCMVNTREITEDGLEKNFATNTVGTHMITEALIPALSKAEDPRVIIVSSGGMLTKKLDLSDLQSEKMKPFDGTMVYAQNKRQQIVMAHKYAEKHPKIHFSTMHPGWADTPAVRSSMPEFYEKMKNRLRTVEQGGDTIVWLAVAGDASKEKSGSFFQDRKVTSEHLPLAWTQSKPEEEEQLMGILNDYYQRFSS</sequence>
<accession>A0A553NCC1</accession>
<dbReference type="InterPro" id="IPR036291">
    <property type="entry name" value="NAD(P)-bd_dom_sf"/>
</dbReference>
<dbReference type="PANTHER" id="PTHR44656:SF7">
    <property type="entry name" value="DEHYDROGENASE_REDUCTASE SDR FAMILY MEMBER 12"/>
    <property type="match status" value="1"/>
</dbReference>
<organism evidence="1 2">
    <name type="scientific">Tigriopus californicus</name>
    <name type="common">Marine copepod</name>
    <dbReference type="NCBI Taxonomy" id="6832"/>
    <lineage>
        <taxon>Eukaryota</taxon>
        <taxon>Metazoa</taxon>
        <taxon>Ecdysozoa</taxon>
        <taxon>Arthropoda</taxon>
        <taxon>Crustacea</taxon>
        <taxon>Multicrustacea</taxon>
        <taxon>Hexanauplia</taxon>
        <taxon>Copepoda</taxon>
        <taxon>Harpacticoida</taxon>
        <taxon>Harpacticidae</taxon>
        <taxon>Tigriopus</taxon>
    </lineage>
</organism>
<dbReference type="PRINTS" id="PR00081">
    <property type="entry name" value="GDHRDH"/>
</dbReference>
<dbReference type="Proteomes" id="UP000318571">
    <property type="component" value="Chromosome 10"/>
</dbReference>
<reference evidence="1 2" key="1">
    <citation type="journal article" date="2018" name="Nat. Ecol. Evol.">
        <title>Genomic signatures of mitonuclear coevolution across populations of Tigriopus californicus.</title>
        <authorList>
            <person name="Barreto F.S."/>
            <person name="Watson E.T."/>
            <person name="Lima T.G."/>
            <person name="Willett C.S."/>
            <person name="Edmands S."/>
            <person name="Li W."/>
            <person name="Burton R.S."/>
        </authorList>
    </citation>
    <scope>NUCLEOTIDE SEQUENCE [LARGE SCALE GENOMIC DNA]</scope>
    <source>
        <strain evidence="1 2">San Diego</strain>
    </source>
</reference>
<dbReference type="Pfam" id="PF00106">
    <property type="entry name" value="adh_short"/>
    <property type="match status" value="1"/>
</dbReference>
<dbReference type="EMBL" id="VCGU01000458">
    <property type="protein sequence ID" value="TRY63065.1"/>
    <property type="molecule type" value="Genomic_DNA"/>
</dbReference>
<evidence type="ECO:0008006" key="3">
    <source>
        <dbReference type="Google" id="ProtNLM"/>
    </source>
</evidence>
<evidence type="ECO:0000313" key="2">
    <source>
        <dbReference type="Proteomes" id="UP000318571"/>
    </source>
</evidence>
<gene>
    <name evidence="1" type="ORF">TCAL_07149</name>
</gene>
<dbReference type="SUPFAM" id="SSF51735">
    <property type="entry name" value="NAD(P)-binding Rossmann-fold domains"/>
    <property type="match status" value="1"/>
</dbReference>
<dbReference type="AlphaFoldDB" id="A0A553NCC1"/>
<dbReference type="OMA" id="TYIMTTA"/>
<dbReference type="STRING" id="6832.A0A553NCC1"/>
<name>A0A553NCC1_TIGCA</name>
<dbReference type="Gene3D" id="3.40.50.720">
    <property type="entry name" value="NAD(P)-binding Rossmann-like Domain"/>
    <property type="match status" value="1"/>
</dbReference>
<dbReference type="InterPro" id="IPR002347">
    <property type="entry name" value="SDR_fam"/>
</dbReference>
<dbReference type="OrthoDB" id="417891at2759"/>
<evidence type="ECO:0000313" key="1">
    <source>
        <dbReference type="EMBL" id="TRY63065.1"/>
    </source>
</evidence>
<proteinExistence type="predicted"/>
<protein>
    <recommendedName>
        <fullName evidence="3">Dehydrogenase/reductase SDR family member 12</fullName>
    </recommendedName>
</protein>
<comment type="caution">
    <text evidence="1">The sequence shown here is derived from an EMBL/GenBank/DDBJ whole genome shotgun (WGS) entry which is preliminary data.</text>
</comment>